<dbReference type="Proteomes" id="UP001201262">
    <property type="component" value="Unassembled WGS sequence"/>
</dbReference>
<feature type="transmembrane region" description="Helical" evidence="1">
    <location>
        <begin position="38"/>
        <end position="63"/>
    </location>
</feature>
<keyword evidence="3" id="KW-1185">Reference proteome</keyword>
<comment type="caution">
    <text evidence="2">The sequence shown here is derived from an EMBL/GenBank/DDBJ whole genome shotgun (WGS) entry which is preliminary data.</text>
</comment>
<feature type="transmembrane region" description="Helical" evidence="1">
    <location>
        <begin position="6"/>
        <end position="26"/>
    </location>
</feature>
<reference evidence="2" key="1">
    <citation type="submission" date="2021-12" db="EMBL/GenBank/DDBJ databases">
        <title>Convergent genome expansion in fungi linked to evolution of root-endophyte symbiosis.</title>
        <authorList>
            <consortium name="DOE Joint Genome Institute"/>
            <person name="Ke Y.-H."/>
            <person name="Bonito G."/>
            <person name="Liao H.-L."/>
            <person name="Looney B."/>
            <person name="Rojas-Flechas A."/>
            <person name="Nash J."/>
            <person name="Hameed K."/>
            <person name="Schadt C."/>
            <person name="Martin F."/>
            <person name="Crous P.W."/>
            <person name="Miettinen O."/>
            <person name="Magnuson J.K."/>
            <person name="Labbe J."/>
            <person name="Jacobson D."/>
            <person name="Doktycz M.J."/>
            <person name="Veneault-Fourrey C."/>
            <person name="Kuo A."/>
            <person name="Mondo S."/>
            <person name="Calhoun S."/>
            <person name="Riley R."/>
            <person name="Ohm R."/>
            <person name="LaButti K."/>
            <person name="Andreopoulos B."/>
            <person name="Pangilinan J."/>
            <person name="Nolan M."/>
            <person name="Tritt A."/>
            <person name="Clum A."/>
            <person name="Lipzen A."/>
            <person name="Daum C."/>
            <person name="Barry K."/>
            <person name="Grigoriev I.V."/>
            <person name="Vilgalys R."/>
        </authorList>
    </citation>
    <scope>NUCLEOTIDE SEQUENCE</scope>
    <source>
        <strain evidence="2">PMI_201</strain>
    </source>
</reference>
<dbReference type="EMBL" id="JAJTJA010000015">
    <property type="protein sequence ID" value="KAH8689645.1"/>
    <property type="molecule type" value="Genomic_DNA"/>
</dbReference>
<sequence length="75" mass="8157">MAIPSLLVYLPALVLIIIHDIALHCISQSDSIPTSFALHILSVILSLLFSGFLFFSFIARLALICTCIHVCTTAI</sequence>
<keyword evidence="1" id="KW-1133">Transmembrane helix</keyword>
<evidence type="ECO:0000313" key="3">
    <source>
        <dbReference type="Proteomes" id="UP001201262"/>
    </source>
</evidence>
<dbReference type="RefSeq" id="XP_046065999.1">
    <property type="nucleotide sequence ID" value="XM_046217581.1"/>
</dbReference>
<gene>
    <name evidence="2" type="ORF">BGW36DRAFT_391270</name>
</gene>
<proteinExistence type="predicted"/>
<name>A0AAD4KJ29_9EURO</name>
<protein>
    <submittedName>
        <fullName evidence="2">Uncharacterized protein</fullName>
    </submittedName>
</protein>
<keyword evidence="1" id="KW-0812">Transmembrane</keyword>
<organism evidence="2 3">
    <name type="scientific">Talaromyces proteolyticus</name>
    <dbReference type="NCBI Taxonomy" id="1131652"/>
    <lineage>
        <taxon>Eukaryota</taxon>
        <taxon>Fungi</taxon>
        <taxon>Dikarya</taxon>
        <taxon>Ascomycota</taxon>
        <taxon>Pezizomycotina</taxon>
        <taxon>Eurotiomycetes</taxon>
        <taxon>Eurotiomycetidae</taxon>
        <taxon>Eurotiales</taxon>
        <taxon>Trichocomaceae</taxon>
        <taxon>Talaromyces</taxon>
        <taxon>Talaromyces sect. Bacilispori</taxon>
    </lineage>
</organism>
<evidence type="ECO:0000313" key="2">
    <source>
        <dbReference type="EMBL" id="KAH8689645.1"/>
    </source>
</evidence>
<dbReference type="AlphaFoldDB" id="A0AAD4KJ29"/>
<feature type="non-terminal residue" evidence="2">
    <location>
        <position position="75"/>
    </location>
</feature>
<dbReference type="GeneID" id="70247868"/>
<keyword evidence="1" id="KW-0472">Membrane</keyword>
<evidence type="ECO:0000256" key="1">
    <source>
        <dbReference type="SAM" id="Phobius"/>
    </source>
</evidence>
<accession>A0AAD4KJ29</accession>